<dbReference type="STRING" id="1182568.SU48_11930"/>
<dbReference type="KEGG" id="dpu:SU48_11930"/>
<reference evidence="1 2" key="1">
    <citation type="submission" date="2015-01" db="EMBL/GenBank/DDBJ databases">
        <title>Deinococcus puniceus/DY1/ whole genome sequencing.</title>
        <authorList>
            <person name="Kim M.K."/>
            <person name="Srinivasan S."/>
            <person name="Lee J.-J."/>
        </authorList>
    </citation>
    <scope>NUCLEOTIDE SEQUENCE [LARGE SCALE GENOMIC DNA]</scope>
    <source>
        <strain evidence="1 2">DY1</strain>
    </source>
</reference>
<accession>A0A172TC24</accession>
<dbReference type="PATRIC" id="fig|1182568.3.peg.2472"/>
<evidence type="ECO:0000313" key="1">
    <source>
        <dbReference type="EMBL" id="ANE44353.1"/>
    </source>
</evidence>
<name>A0A172TC24_9DEIO</name>
<dbReference type="EMBL" id="CP011387">
    <property type="protein sequence ID" value="ANE44353.1"/>
    <property type="molecule type" value="Genomic_DNA"/>
</dbReference>
<dbReference type="Proteomes" id="UP000077363">
    <property type="component" value="Chromosome"/>
</dbReference>
<organism evidence="1 2">
    <name type="scientific">Deinococcus puniceus</name>
    <dbReference type="NCBI Taxonomy" id="1182568"/>
    <lineage>
        <taxon>Bacteria</taxon>
        <taxon>Thermotogati</taxon>
        <taxon>Deinococcota</taxon>
        <taxon>Deinococci</taxon>
        <taxon>Deinococcales</taxon>
        <taxon>Deinococcaceae</taxon>
        <taxon>Deinococcus</taxon>
    </lineage>
</organism>
<dbReference type="AlphaFoldDB" id="A0A172TC24"/>
<keyword evidence="2" id="KW-1185">Reference proteome</keyword>
<protein>
    <submittedName>
        <fullName evidence="1">Uncharacterized protein</fullName>
    </submittedName>
</protein>
<sequence length="140" mass="16031">MQFWLLGLDARRGDLTRLGYRKTPMPTGSSAYTLNFIDRHSLTLHSTGLTLSLPEGELNYERRTGRFTLDGQPILPARGRELARPFLHDHEARILGTHGPHWRESQLGSHALPAPIRRTLPHWQAYMQGLEAQMWQARQA</sequence>
<gene>
    <name evidence="1" type="ORF">SU48_11930</name>
</gene>
<evidence type="ECO:0000313" key="2">
    <source>
        <dbReference type="Proteomes" id="UP000077363"/>
    </source>
</evidence>
<proteinExistence type="predicted"/>